<evidence type="ECO:0000256" key="1">
    <source>
        <dbReference type="SAM" id="MobiDB-lite"/>
    </source>
</evidence>
<feature type="compositionally biased region" description="Polar residues" evidence="1">
    <location>
        <begin position="939"/>
        <end position="952"/>
    </location>
</feature>
<dbReference type="VEuPathDB" id="TriTrypDB:LpyrH10_12_1530"/>
<feature type="compositionally biased region" description="Polar residues" evidence="1">
    <location>
        <begin position="846"/>
        <end position="856"/>
    </location>
</feature>
<feature type="compositionally biased region" description="Low complexity" evidence="1">
    <location>
        <begin position="332"/>
        <end position="341"/>
    </location>
</feature>
<name>A0A0N0DUG7_LEPPY</name>
<feature type="region of interest" description="Disordered" evidence="1">
    <location>
        <begin position="166"/>
        <end position="291"/>
    </location>
</feature>
<sequence length="1851" mass="194677">MYEGSDTTKRSSDNRKALPAAVGDRDHTKSNSSSNGGKCPALRHALVPSASSFFSLANTISVSTPMNGGSSIDDVAEETALAAATAAVVENGPAARGGNQSQEVPLVDPNTSRSRLTQIKPLSSGSECTLMHAGKLPRRHLAFSNPAPFREPAATTAGATAFDGQKPAEKFSEGGSCASAPPQRGSGYPYEGARTVAGQPSAPWLSSRRPPTDQGGQTKRRDSSRNDGSHAAPLVGAMPVSIPPKRSPNYRTEGNSATNEKAPPTTFKEGAAPAKSASPPADPAETALRSANRLAQTVTQFARSALVRMSGASVASSYDSDKVRSSEHLQERSSSSSPAAPLRHHRYDEANDEETVRQRPSAAGTAATSSQSAKTNARRSSSDKADSTATSHLVADYTRSADGPRDPVCAKAERRPSGASDPLLQRRRTSTSAAPLARADWRPSVREPRRSSDVADVTGTKHAGTNGSADGTRSSVQLPARLAFTSLEDRPRRLVPHAESVSSPQQPAVRFIYTRAGSTSKSASGDWLSFGASGDRDSPPPPTVAGTTSSTPPNNAEAEDAQARRTSAGKATSTQRRSIDASQAYERVTRHPTASVPFTRSATFTGVIQTDRQVTKLPSEANTSLHQDRRSHAQVERLKESNGRGPRGSAATDFDAAPQSYLMQWRQRQEEKTKQRVKEAEAARKASRSAFSTAAKSSGRKPPTAKSVRGTSAAPPPLTAAAAEAEPRMATRAPNTSWKGTKEDEEPAAGVMVLPPSRRQEVDLPKMSTNAADNANNVPPALHSAYSLSEALRSGSVPDTATTTPHAAAIAEQTVAVPPPTADSAAAAPSTFHSAASRRAAAPFEKTSQCEGVSEGNSKNRAATAAAAVAVSPHFAAASASTFSTIPSMNSRSTSPRQSTGHVRKASPASFGCYATEDDIQHKLVDEGIPEDQVRAAVSPTSPVLDRSQTPVCRSVKATPDQVNTAADPPMEVPTPPKPTSTAASTRSSDVVLSRLSTTLPTSDSEKREKEEKEKRREVTTSTDDIRELCRSVLERREQRLLQRQQESARHTTSERETPQLQIISPPPPPPPSPPSPPQQPQQHHQHQALPNSSRTSAVSASDAVEGSRSSYKLGNDSDHEKIASARYTPSWKVHLDGSGALPFRPPSSVPEAAETDAKTAASGTNTIPPSPMLSAAAEPADVCVDSPIASAATTIPQKSAQPSGSMAPSSSTASTACTVAAEEERKESRISQLLARRRALASRLSHSTERTPTSAAAANERPTQTSQQETQQGEEAAAALSVGDHSSSPVDDPVVPSSCSKDRSPQPPAFDVCAAAMESVSTAAGVEQAAHTTEQRVSVDASCLPDLAPSEEVASKETLKEPLKKAMKEKASIASTDTRAVQQPSSTSVAGSPTTTAEPQPHSTGSVAARPVTAPVESKIASAPPSPPAITSAASASIPIAAAPPAETSTIRSSPLAKPASTSLAALGEINVDELDKLEESVNALLKKYGKSSSTASAATAAAAHSSAPVSGDPPSRMTAADVLLRQMPPRHVPPAATKKNAVSAAPPAHHSSSTDPTTTTLLMEMSGSFSRRHVHSSECDDEDSHWDASVLWCGEESEVSERTPTMRVPLLDLTLLQLPTGDYDDLKPYRIPLPTAVPAPEENYQHLRQLAGLCSFSSESPDNDRIRCGSSPMGGRDSGAFPAVGGSFSSSFLSKSATSVADVSPFVGDRIRRMKEQPPEPPAGLAVPRKVWGSRRAFFSTATVAGGGSEAARKGSSPAPSAETDEEAAQDSVYEFVDEAPQRISRVVVFTDDSDALDGGRGTARDVRVKQQNNRVRVVLLDCEEQRERRVVQAEEQEAFIVIDKSYRL</sequence>
<feature type="compositionally biased region" description="Basic and acidic residues" evidence="1">
    <location>
        <begin position="439"/>
        <end position="453"/>
    </location>
</feature>
<feature type="compositionally biased region" description="Low complexity" evidence="1">
    <location>
        <begin position="361"/>
        <end position="379"/>
    </location>
</feature>
<evidence type="ECO:0000313" key="3">
    <source>
        <dbReference type="Proteomes" id="UP000037923"/>
    </source>
</evidence>
<feature type="compositionally biased region" description="Basic and acidic residues" evidence="1">
    <location>
        <begin position="346"/>
        <end position="357"/>
    </location>
</feature>
<feature type="compositionally biased region" description="Polar residues" evidence="1">
    <location>
        <begin position="1374"/>
        <end position="1407"/>
    </location>
</feature>
<feature type="region of interest" description="Disordered" evidence="1">
    <location>
        <begin position="1748"/>
        <end position="1769"/>
    </location>
</feature>
<dbReference type="OMA" id="SHLQRWR"/>
<feature type="compositionally biased region" description="Low complexity" evidence="1">
    <location>
        <begin position="1200"/>
        <end position="1221"/>
    </location>
</feature>
<feature type="compositionally biased region" description="Basic and acidic residues" evidence="1">
    <location>
        <begin position="1004"/>
        <end position="1024"/>
    </location>
</feature>
<dbReference type="Proteomes" id="UP000037923">
    <property type="component" value="Unassembled WGS sequence"/>
</dbReference>
<feature type="compositionally biased region" description="Low complexity" evidence="1">
    <location>
        <begin position="820"/>
        <end position="837"/>
    </location>
</feature>
<feature type="compositionally biased region" description="Low complexity" evidence="1">
    <location>
        <begin position="1545"/>
        <end position="1560"/>
    </location>
</feature>
<feature type="compositionally biased region" description="Polar residues" evidence="1">
    <location>
        <begin position="545"/>
        <end position="554"/>
    </location>
</feature>
<comment type="caution">
    <text evidence="2">The sequence shown here is derived from an EMBL/GenBank/DDBJ whole genome shotgun (WGS) entry which is preliminary data.</text>
</comment>
<feature type="compositionally biased region" description="Polar residues" evidence="1">
    <location>
        <begin position="98"/>
        <end position="112"/>
    </location>
</feature>
<feature type="region of interest" description="Disordered" evidence="1">
    <location>
        <begin position="1194"/>
        <end position="1433"/>
    </location>
</feature>
<feature type="compositionally biased region" description="Basic and acidic residues" evidence="1">
    <location>
        <begin position="667"/>
        <end position="684"/>
    </location>
</feature>
<dbReference type="EMBL" id="LGTL01000012">
    <property type="protein sequence ID" value="KPA78911.1"/>
    <property type="molecule type" value="Genomic_DNA"/>
</dbReference>
<reference evidence="2 3" key="1">
    <citation type="submission" date="2015-07" db="EMBL/GenBank/DDBJ databases">
        <title>High-quality genome of monoxenous trypanosomatid Leptomonas pyrrhocoris.</title>
        <authorList>
            <person name="Flegontov P."/>
            <person name="Butenko A."/>
            <person name="Firsov S."/>
            <person name="Vlcek C."/>
            <person name="Logacheva M.D."/>
            <person name="Field M."/>
            <person name="Filatov D."/>
            <person name="Flegontova O."/>
            <person name="Gerasimov E."/>
            <person name="Jackson A.P."/>
            <person name="Kelly S."/>
            <person name="Opperdoes F."/>
            <person name="O'Reilly A."/>
            <person name="Votypka J."/>
            <person name="Yurchenko V."/>
            <person name="Lukes J."/>
        </authorList>
    </citation>
    <scope>NUCLEOTIDE SEQUENCE [LARGE SCALE GENOMIC DNA]</scope>
    <source>
        <strain evidence="2">H10</strain>
    </source>
</reference>
<dbReference type="RefSeq" id="XP_015657350.1">
    <property type="nucleotide sequence ID" value="XM_015804216.1"/>
</dbReference>
<feature type="region of interest" description="Disordered" evidence="1">
    <location>
        <begin position="933"/>
        <end position="1024"/>
    </location>
</feature>
<feature type="region of interest" description="Disordered" evidence="1">
    <location>
        <begin position="1134"/>
        <end position="1174"/>
    </location>
</feature>
<keyword evidence="3" id="KW-1185">Reference proteome</keyword>
<feature type="region of interest" description="Disordered" evidence="1">
    <location>
        <begin position="612"/>
        <end position="747"/>
    </location>
</feature>
<feature type="compositionally biased region" description="Basic and acidic residues" evidence="1">
    <location>
        <begin position="1041"/>
        <end position="1058"/>
    </location>
</feature>
<evidence type="ECO:0000313" key="2">
    <source>
        <dbReference type="EMBL" id="KPA78911.1"/>
    </source>
</evidence>
<feature type="region of interest" description="Disordered" evidence="1">
    <location>
        <begin position="309"/>
        <end position="597"/>
    </location>
</feature>
<feature type="compositionally biased region" description="Polar residues" evidence="1">
    <location>
        <begin position="1089"/>
        <end position="1100"/>
    </location>
</feature>
<accession>A0A0N0DUG7</accession>
<feature type="compositionally biased region" description="Low complexity" evidence="1">
    <location>
        <begin position="1494"/>
        <end position="1509"/>
    </location>
</feature>
<feature type="compositionally biased region" description="Basic and acidic residues" evidence="1">
    <location>
        <begin position="219"/>
        <end position="228"/>
    </location>
</feature>
<feature type="compositionally biased region" description="Basic and acidic residues" evidence="1">
    <location>
        <begin position="1"/>
        <end position="16"/>
    </location>
</feature>
<feature type="region of interest" description="Disordered" evidence="1">
    <location>
        <begin position="1"/>
        <end position="40"/>
    </location>
</feature>
<feature type="compositionally biased region" description="Basic and acidic residues" evidence="1">
    <location>
        <begin position="319"/>
        <end position="331"/>
    </location>
</feature>
<protein>
    <submittedName>
        <fullName evidence="2">Uncharacterized protein</fullName>
    </submittedName>
</protein>
<dbReference type="OrthoDB" id="267033at2759"/>
<feature type="compositionally biased region" description="Basic and acidic residues" evidence="1">
    <location>
        <begin position="1354"/>
        <end position="1372"/>
    </location>
</feature>
<feature type="compositionally biased region" description="Polar residues" evidence="1">
    <location>
        <begin position="249"/>
        <end position="259"/>
    </location>
</feature>
<organism evidence="2 3">
    <name type="scientific">Leptomonas pyrrhocoris</name>
    <name type="common">Firebug parasite</name>
    <dbReference type="NCBI Taxonomy" id="157538"/>
    <lineage>
        <taxon>Eukaryota</taxon>
        <taxon>Discoba</taxon>
        <taxon>Euglenozoa</taxon>
        <taxon>Kinetoplastea</taxon>
        <taxon>Metakinetoplastina</taxon>
        <taxon>Trypanosomatida</taxon>
        <taxon>Trypanosomatidae</taxon>
        <taxon>Leishmaniinae</taxon>
        <taxon>Leptomonas</taxon>
    </lineage>
</organism>
<feature type="compositionally biased region" description="Polar residues" evidence="1">
    <location>
        <begin position="463"/>
        <end position="477"/>
    </location>
</feature>
<dbReference type="GeneID" id="26906265"/>
<feature type="compositionally biased region" description="Low complexity" evidence="1">
    <location>
        <begin position="719"/>
        <end position="734"/>
    </location>
</feature>
<feature type="compositionally biased region" description="Polar residues" evidence="1">
    <location>
        <begin position="886"/>
        <end position="901"/>
    </location>
</feature>
<feature type="region of interest" description="Disordered" evidence="1">
    <location>
        <begin position="93"/>
        <end position="112"/>
    </location>
</feature>
<gene>
    <name evidence="2" type="ORF">ABB37_05975</name>
</gene>
<feature type="region of interest" description="Disordered" evidence="1">
    <location>
        <begin position="1041"/>
        <end position="1122"/>
    </location>
</feature>
<feature type="compositionally biased region" description="Low complexity" evidence="1">
    <location>
        <begin position="688"/>
        <end position="697"/>
    </location>
</feature>
<feature type="compositionally biased region" description="Low complexity" evidence="1">
    <location>
        <begin position="980"/>
        <end position="989"/>
    </location>
</feature>
<feature type="compositionally biased region" description="Low complexity" evidence="1">
    <location>
        <begin position="1264"/>
        <end position="1300"/>
    </location>
</feature>
<proteinExistence type="predicted"/>
<feature type="region of interest" description="Disordered" evidence="1">
    <location>
        <begin position="885"/>
        <end position="906"/>
    </location>
</feature>
<feature type="region of interest" description="Disordered" evidence="1">
    <location>
        <begin position="1494"/>
        <end position="1560"/>
    </location>
</feature>
<feature type="compositionally biased region" description="Pro residues" evidence="1">
    <location>
        <begin position="1065"/>
        <end position="1080"/>
    </location>
</feature>
<feature type="region of interest" description="Disordered" evidence="1">
    <location>
        <begin position="820"/>
        <end position="856"/>
    </location>
</feature>
<feature type="compositionally biased region" description="Basic and acidic residues" evidence="1">
    <location>
        <begin position="626"/>
        <end position="642"/>
    </location>
</feature>